<reference evidence="2 4" key="1">
    <citation type="journal article" date="2024" name="Science">
        <title>Giant polyketide synthase enzymes in the biosynthesis of giant marine polyether toxins.</title>
        <authorList>
            <person name="Fallon T.R."/>
            <person name="Shende V.V."/>
            <person name="Wierzbicki I.H."/>
            <person name="Pendleton A.L."/>
            <person name="Watervoot N.F."/>
            <person name="Auber R.P."/>
            <person name="Gonzalez D.J."/>
            <person name="Wisecaver J.H."/>
            <person name="Moore B.S."/>
        </authorList>
    </citation>
    <scope>NUCLEOTIDE SEQUENCE [LARGE SCALE GENOMIC DNA]</scope>
    <source>
        <strain evidence="2 4">12B1</strain>
    </source>
</reference>
<evidence type="ECO:0000313" key="2">
    <source>
        <dbReference type="EMBL" id="KAL1519579.1"/>
    </source>
</evidence>
<protein>
    <recommendedName>
        <fullName evidence="5">Mediator of RNA polymerase II transcription subunit 13</fullName>
    </recommendedName>
</protein>
<keyword evidence="4" id="KW-1185">Reference proteome</keyword>
<feature type="region of interest" description="Disordered" evidence="1">
    <location>
        <begin position="90"/>
        <end position="136"/>
    </location>
</feature>
<dbReference type="Proteomes" id="UP001515480">
    <property type="component" value="Unassembled WGS sequence"/>
</dbReference>
<comment type="caution">
    <text evidence="2">The sequence shown here is derived from an EMBL/GenBank/DDBJ whole genome shotgun (WGS) entry which is preliminary data.</text>
</comment>
<accession>A0AB34JG33</accession>
<evidence type="ECO:0008006" key="5">
    <source>
        <dbReference type="Google" id="ProtNLM"/>
    </source>
</evidence>
<feature type="compositionally biased region" description="Polar residues" evidence="1">
    <location>
        <begin position="100"/>
        <end position="110"/>
    </location>
</feature>
<evidence type="ECO:0000256" key="1">
    <source>
        <dbReference type="SAM" id="MobiDB-lite"/>
    </source>
</evidence>
<proteinExistence type="predicted"/>
<dbReference type="EMBL" id="JBGBPQ010000009">
    <property type="protein sequence ID" value="KAL1519579.1"/>
    <property type="molecule type" value="Genomic_DNA"/>
</dbReference>
<dbReference type="EMBL" id="JBGBPQ010000009">
    <property type="protein sequence ID" value="KAL1519601.1"/>
    <property type="molecule type" value="Genomic_DNA"/>
</dbReference>
<gene>
    <name evidence="2" type="ORF">AB1Y20_023093</name>
    <name evidence="3" type="ORF">AB1Y20_023115</name>
</gene>
<evidence type="ECO:0000313" key="3">
    <source>
        <dbReference type="EMBL" id="KAL1519601.1"/>
    </source>
</evidence>
<name>A0AB34JG33_PRYPA</name>
<organism evidence="2 4">
    <name type="scientific">Prymnesium parvum</name>
    <name type="common">Toxic golden alga</name>
    <dbReference type="NCBI Taxonomy" id="97485"/>
    <lineage>
        <taxon>Eukaryota</taxon>
        <taxon>Haptista</taxon>
        <taxon>Haptophyta</taxon>
        <taxon>Prymnesiophyceae</taxon>
        <taxon>Prymnesiales</taxon>
        <taxon>Prymnesiaceae</taxon>
        <taxon>Prymnesium</taxon>
    </lineage>
</organism>
<evidence type="ECO:0000313" key="4">
    <source>
        <dbReference type="Proteomes" id="UP001515480"/>
    </source>
</evidence>
<dbReference type="AlphaFoldDB" id="A0AB34JG33"/>
<sequence>MVPPPHEDRSPDEEPLRYLIDDSFGIPLFDPPSPVVGFSHDAHDPIVPAHNTTLGDTAQVHRQPLAATEFRDPFASGLSATPNTCLAPSHVTRARDEQESSVQSLPSSMPTHPHRPDVASESATSDDPPFFFSVTL</sequence>